<sequence length="343" mass="37407">MITGTLEHLRKPFAANVRRGHDVLILTDTQHDPRVWQAVMTIVSELGATPTLALFEPRPADYYDPPAAVCAAMLGADVNVLLASTGMLHSPASMQAMARGIPCICLDGGLRLEDFQQGGVTADYTEIARLKHYVARNVFGAGARQVRVTSRLGTDGTYSVEGRIFVPPLREPGWDPMRAYRRTEEGRKGSPMFACLFPTGEFNVPPVEGSAEGRVMIDLTMHNLGRLQSPIELSVRAGRITAIEGGADAWALRRHLERYGDENALLFPTEASIGINREARIVGVQREDKNIFGAIHFGLGTNIDVGGTVRSNIHMDGVILAPTIEVDGERRVEDGRFLVPLDA</sequence>
<dbReference type="PANTHER" id="PTHR34448:SF1">
    <property type="entry name" value="BLL6088 PROTEIN"/>
    <property type="match status" value="1"/>
</dbReference>
<evidence type="ECO:0000256" key="1">
    <source>
        <dbReference type="ARBA" id="ARBA00022723"/>
    </source>
</evidence>
<dbReference type="EMBL" id="JAEKNR010000216">
    <property type="protein sequence ID" value="MBJ7600655.1"/>
    <property type="molecule type" value="Genomic_DNA"/>
</dbReference>
<dbReference type="GO" id="GO:0046872">
    <property type="term" value="F:metal ion binding"/>
    <property type="evidence" value="ECO:0007669"/>
    <property type="project" value="UniProtKB-KW"/>
</dbReference>
<accession>A0A934K991</accession>
<evidence type="ECO:0008006" key="4">
    <source>
        <dbReference type="Google" id="ProtNLM"/>
    </source>
</evidence>
<name>A0A934K991_9BACT</name>
<comment type="caution">
    <text evidence="2">The sequence shown here is derived from an EMBL/GenBank/DDBJ whole genome shotgun (WGS) entry which is preliminary data.</text>
</comment>
<proteinExistence type="predicted"/>
<organism evidence="2 3">
    <name type="scientific">Candidatus Nephthysia bennettiae</name>
    <dbReference type="NCBI Taxonomy" id="3127016"/>
    <lineage>
        <taxon>Bacteria</taxon>
        <taxon>Bacillati</taxon>
        <taxon>Candidatus Dormiibacterota</taxon>
        <taxon>Candidatus Dormibacteria</taxon>
        <taxon>Candidatus Dormibacterales</taxon>
        <taxon>Candidatus Dormibacteraceae</taxon>
        <taxon>Candidatus Nephthysia</taxon>
    </lineage>
</organism>
<evidence type="ECO:0000313" key="3">
    <source>
        <dbReference type="Proteomes" id="UP000612893"/>
    </source>
</evidence>
<dbReference type="SUPFAM" id="SSF144052">
    <property type="entry name" value="Thermophilic metalloprotease-like"/>
    <property type="match status" value="1"/>
</dbReference>
<dbReference type="Pfam" id="PF26233">
    <property type="entry name" value="NicX"/>
    <property type="match status" value="1"/>
</dbReference>
<dbReference type="AlphaFoldDB" id="A0A934K991"/>
<evidence type="ECO:0000313" key="2">
    <source>
        <dbReference type="EMBL" id="MBJ7600655.1"/>
    </source>
</evidence>
<dbReference type="Proteomes" id="UP000612893">
    <property type="component" value="Unassembled WGS sequence"/>
</dbReference>
<reference evidence="2" key="1">
    <citation type="submission" date="2020-10" db="EMBL/GenBank/DDBJ databases">
        <title>Ca. Dormibacterota MAGs.</title>
        <authorList>
            <person name="Montgomery K."/>
        </authorList>
    </citation>
    <scope>NUCLEOTIDE SEQUENCE [LARGE SCALE GENOMIC DNA]</scope>
    <source>
        <strain evidence="2">SC8812_S17_10</strain>
    </source>
</reference>
<dbReference type="RefSeq" id="WP_338204580.1">
    <property type="nucleotide sequence ID" value="NZ_JAEKNR010000216.1"/>
</dbReference>
<gene>
    <name evidence="2" type="ORF">JF922_21625</name>
</gene>
<dbReference type="PANTHER" id="PTHR34448">
    <property type="entry name" value="AMINOPEPTIDASE"/>
    <property type="match status" value="1"/>
</dbReference>
<keyword evidence="3" id="KW-1185">Reference proteome</keyword>
<keyword evidence="1" id="KW-0479">Metal-binding</keyword>
<dbReference type="InterPro" id="IPR058739">
    <property type="entry name" value="NicX"/>
</dbReference>
<dbReference type="InterPro" id="IPR052170">
    <property type="entry name" value="M29_Exopeptidase"/>
</dbReference>
<protein>
    <recommendedName>
        <fullName evidence="4">Leucyl aminopeptidase</fullName>
    </recommendedName>
</protein>